<reference evidence="2 3" key="2">
    <citation type="submission" date="2018-11" db="EMBL/GenBank/DDBJ databases">
        <authorList>
            <consortium name="Pathogen Informatics"/>
        </authorList>
    </citation>
    <scope>NUCLEOTIDE SEQUENCE [LARGE SCALE GENOMIC DNA]</scope>
    <source>
        <strain evidence="2 3">Egypt</strain>
    </source>
</reference>
<organism evidence="4">
    <name type="scientific">Echinostoma caproni</name>
    <dbReference type="NCBI Taxonomy" id="27848"/>
    <lineage>
        <taxon>Eukaryota</taxon>
        <taxon>Metazoa</taxon>
        <taxon>Spiralia</taxon>
        <taxon>Lophotrochozoa</taxon>
        <taxon>Platyhelminthes</taxon>
        <taxon>Trematoda</taxon>
        <taxon>Digenea</taxon>
        <taxon>Plagiorchiida</taxon>
        <taxon>Echinostomata</taxon>
        <taxon>Echinostomatoidea</taxon>
        <taxon>Echinostomatidae</taxon>
        <taxon>Echinostoma</taxon>
    </lineage>
</organism>
<dbReference type="OrthoDB" id="6230972at2759"/>
<feature type="region of interest" description="Disordered" evidence="1">
    <location>
        <begin position="51"/>
        <end position="80"/>
    </location>
</feature>
<evidence type="ECO:0000313" key="4">
    <source>
        <dbReference type="WBParaSite" id="ECPE_0000627801-mRNA-1"/>
    </source>
</evidence>
<dbReference type="EMBL" id="UZAN01043242">
    <property type="protein sequence ID" value="VDP77850.1"/>
    <property type="molecule type" value="Genomic_DNA"/>
</dbReference>
<dbReference type="Proteomes" id="UP000272942">
    <property type="component" value="Unassembled WGS sequence"/>
</dbReference>
<sequence length="290" mass="32013">MGAKPPLELEVGGCIQSLKNEKTVGPNGLLSVIFKLCKKLFRNFIFSPPKIGRNDSKGGGQDGNKPNKPGRGGGQRGPIRDGQARFVQSYSIFETGIGCAVKTEKHAVELCEAQPSGAKRNDIAEIHETEEKHDPMEHSDAFITDIKQQFKDAPTIMQDSAAGVQQTVDPLRDLDLSEGRNHRVPYEFFRDSEMGRLFTIQLPDQLLPSDFDQIKEGTFGKIQLLDNHQVRLVVGGVTFDLVSPRALTHSSDVILVNDRGDDLVRLNCLGHLDQSMVAVPNLEEFVRIGQ</sequence>
<dbReference type="WBParaSite" id="ECPE_0000627801-mRNA-1">
    <property type="protein sequence ID" value="ECPE_0000627801-mRNA-1"/>
    <property type="gene ID" value="ECPE_0000627801"/>
</dbReference>
<evidence type="ECO:0000313" key="3">
    <source>
        <dbReference type="Proteomes" id="UP000272942"/>
    </source>
</evidence>
<name>A0A183AH30_9TREM</name>
<dbReference type="AlphaFoldDB" id="A0A183AH30"/>
<proteinExistence type="predicted"/>
<evidence type="ECO:0000313" key="2">
    <source>
        <dbReference type="EMBL" id="VDP77850.1"/>
    </source>
</evidence>
<protein>
    <submittedName>
        <fullName evidence="2 4">Uncharacterized protein</fullName>
    </submittedName>
</protein>
<reference evidence="4" key="1">
    <citation type="submission" date="2016-06" db="UniProtKB">
        <authorList>
            <consortium name="WormBaseParasite"/>
        </authorList>
    </citation>
    <scope>IDENTIFICATION</scope>
</reference>
<evidence type="ECO:0000256" key="1">
    <source>
        <dbReference type="SAM" id="MobiDB-lite"/>
    </source>
</evidence>
<gene>
    <name evidence="2" type="ORF">ECPE_LOCUS6265</name>
</gene>
<accession>A0A183AH30</accession>
<keyword evidence="3" id="KW-1185">Reference proteome</keyword>